<feature type="non-terminal residue" evidence="1">
    <location>
        <position position="61"/>
    </location>
</feature>
<dbReference type="EMBL" id="AMFJ01034231">
    <property type="protein sequence ID" value="EKD29875.1"/>
    <property type="molecule type" value="Genomic_DNA"/>
</dbReference>
<accession>K1XHQ9</accession>
<sequence length="61" mass="7386">MDFWQVFSAFLRCHFQKRFIHRLLYGQCFIAGIVHEIERIGMNSEYGDIFIIFTEYIPSIH</sequence>
<evidence type="ECO:0000313" key="1">
    <source>
        <dbReference type="EMBL" id="EKD29875.1"/>
    </source>
</evidence>
<reference evidence="1" key="1">
    <citation type="journal article" date="2012" name="Science">
        <title>Fermentation, hydrogen, and sulfur metabolism in multiple uncultivated bacterial phyla.</title>
        <authorList>
            <person name="Wrighton K.C."/>
            <person name="Thomas B.C."/>
            <person name="Sharon I."/>
            <person name="Miller C.S."/>
            <person name="Castelle C.J."/>
            <person name="VerBerkmoes N.C."/>
            <person name="Wilkins M.J."/>
            <person name="Hettich R.L."/>
            <person name="Lipton M.S."/>
            <person name="Williams K.H."/>
            <person name="Long P.E."/>
            <person name="Banfield J.F."/>
        </authorList>
    </citation>
    <scope>NUCLEOTIDE SEQUENCE [LARGE SCALE GENOMIC DNA]</scope>
</reference>
<gene>
    <name evidence="1" type="ORF">ACD_78C00231G0001</name>
</gene>
<organism evidence="1">
    <name type="scientific">uncultured bacterium</name>
    <name type="common">gcode 4</name>
    <dbReference type="NCBI Taxonomy" id="1234023"/>
    <lineage>
        <taxon>Bacteria</taxon>
        <taxon>environmental samples</taxon>
    </lineage>
</organism>
<comment type="caution">
    <text evidence="1">The sequence shown here is derived from an EMBL/GenBank/DDBJ whole genome shotgun (WGS) entry which is preliminary data.</text>
</comment>
<name>K1XHQ9_9BACT</name>
<dbReference type="AlphaFoldDB" id="K1XHQ9"/>
<proteinExistence type="predicted"/>
<protein>
    <submittedName>
        <fullName evidence="1">Uncharacterized protein</fullName>
    </submittedName>
</protein>